<evidence type="ECO:0000256" key="1">
    <source>
        <dbReference type="SAM" id="MobiDB-lite"/>
    </source>
</evidence>
<dbReference type="Proteomes" id="UP000785679">
    <property type="component" value="Unassembled WGS sequence"/>
</dbReference>
<name>A0A8J8SYN1_HALGN</name>
<evidence type="ECO:0000313" key="2">
    <source>
        <dbReference type="EMBL" id="TNV75707.1"/>
    </source>
</evidence>
<protein>
    <submittedName>
        <fullName evidence="2">Uncharacterized protein</fullName>
    </submittedName>
</protein>
<feature type="region of interest" description="Disordered" evidence="1">
    <location>
        <begin position="1"/>
        <end position="30"/>
    </location>
</feature>
<dbReference type="AlphaFoldDB" id="A0A8J8SYN1"/>
<evidence type="ECO:0000313" key="3">
    <source>
        <dbReference type="Proteomes" id="UP000785679"/>
    </source>
</evidence>
<sequence>MGALREKQGKHGPSRWHPKVLGAAPVPQHGLSSRRLAQMMKNRERLESEIAGKAAWPPLLKRCIMDQEDIRQALIQLKKDQDTTKDLFGS</sequence>
<keyword evidence="3" id="KW-1185">Reference proteome</keyword>
<organism evidence="2 3">
    <name type="scientific">Halteria grandinella</name>
    <dbReference type="NCBI Taxonomy" id="5974"/>
    <lineage>
        <taxon>Eukaryota</taxon>
        <taxon>Sar</taxon>
        <taxon>Alveolata</taxon>
        <taxon>Ciliophora</taxon>
        <taxon>Intramacronucleata</taxon>
        <taxon>Spirotrichea</taxon>
        <taxon>Stichotrichia</taxon>
        <taxon>Sporadotrichida</taxon>
        <taxon>Halteriidae</taxon>
        <taxon>Halteria</taxon>
    </lineage>
</organism>
<gene>
    <name evidence="2" type="ORF">FGO68_gene15657</name>
</gene>
<dbReference type="EMBL" id="RRYP01015018">
    <property type="protein sequence ID" value="TNV75707.1"/>
    <property type="molecule type" value="Genomic_DNA"/>
</dbReference>
<proteinExistence type="predicted"/>
<accession>A0A8J8SYN1</accession>
<reference evidence="2" key="1">
    <citation type="submission" date="2019-06" db="EMBL/GenBank/DDBJ databases">
        <authorList>
            <person name="Zheng W."/>
        </authorList>
    </citation>
    <scope>NUCLEOTIDE SEQUENCE</scope>
    <source>
        <strain evidence="2">QDHG01</strain>
    </source>
</reference>
<comment type="caution">
    <text evidence="2">The sequence shown here is derived from an EMBL/GenBank/DDBJ whole genome shotgun (WGS) entry which is preliminary data.</text>
</comment>